<name>A0A1M5WX25_9BACT</name>
<dbReference type="STRING" id="1121409.SAMN02745124_02586"/>
<evidence type="ECO:0000256" key="2">
    <source>
        <dbReference type="PIRSR" id="PIRSR613078-2"/>
    </source>
</evidence>
<feature type="active site" description="Tele-phosphohistidine intermediate" evidence="1">
    <location>
        <position position="8"/>
    </location>
</feature>
<reference evidence="3 4" key="1">
    <citation type="submission" date="2016-11" db="EMBL/GenBank/DDBJ databases">
        <authorList>
            <person name="Jaros S."/>
            <person name="Januszkiewicz K."/>
            <person name="Wedrychowicz H."/>
        </authorList>
    </citation>
    <scope>NUCLEOTIDE SEQUENCE [LARGE SCALE GENOMIC DNA]</scope>
    <source>
        <strain evidence="3 4">DSM 9705</strain>
    </source>
</reference>
<evidence type="ECO:0000256" key="1">
    <source>
        <dbReference type="PIRSR" id="PIRSR613078-1"/>
    </source>
</evidence>
<dbReference type="PANTHER" id="PTHR48100:SF59">
    <property type="entry name" value="ADENOSYLCOBALAMIN_ALPHA-RIBAZOLE PHOSPHATASE"/>
    <property type="match status" value="1"/>
</dbReference>
<dbReference type="GO" id="GO:0005737">
    <property type="term" value="C:cytoplasm"/>
    <property type="evidence" value="ECO:0007669"/>
    <property type="project" value="TreeGrafter"/>
</dbReference>
<dbReference type="GO" id="GO:0016791">
    <property type="term" value="F:phosphatase activity"/>
    <property type="evidence" value="ECO:0007669"/>
    <property type="project" value="TreeGrafter"/>
</dbReference>
<dbReference type="InterPro" id="IPR013078">
    <property type="entry name" value="His_Pase_superF_clade-1"/>
</dbReference>
<gene>
    <name evidence="3" type="ORF">SAMN02745124_02586</name>
</gene>
<dbReference type="SMART" id="SM00855">
    <property type="entry name" value="PGAM"/>
    <property type="match status" value="1"/>
</dbReference>
<evidence type="ECO:0000313" key="3">
    <source>
        <dbReference type="EMBL" id="SHH91952.1"/>
    </source>
</evidence>
<dbReference type="Gene3D" id="3.40.50.1240">
    <property type="entry name" value="Phosphoglycerate mutase-like"/>
    <property type="match status" value="1"/>
</dbReference>
<sequence>MHIYLVRHGRTTAPDAYNGSTDIALSPEGMQQARYSSSLLKAIAFDACYCSPLQRCRDTLDLLGVPVTAAIEDELREIDFGRWEGLTLAQIAERDQLNLDRWQRERGRFSFPGGEGIETFSRRVADWFDRLACRDHQRVLVVTHAGVIRRALCHLLGFGHDHVYTFGIREAGITLVHRRPDFCVLEFLNRGGERDG</sequence>
<proteinExistence type="predicted"/>
<dbReference type="InterPro" id="IPR029033">
    <property type="entry name" value="His_PPase_superfam"/>
</dbReference>
<dbReference type="AlphaFoldDB" id="A0A1M5WX25"/>
<dbReference type="OrthoDB" id="9781415at2"/>
<dbReference type="InterPro" id="IPR050275">
    <property type="entry name" value="PGM_Phosphatase"/>
</dbReference>
<dbReference type="EMBL" id="FQXS01000015">
    <property type="protein sequence ID" value="SHH91952.1"/>
    <property type="molecule type" value="Genomic_DNA"/>
</dbReference>
<protein>
    <submittedName>
        <fullName evidence="3">Alpha-ribazole phosphatase</fullName>
    </submittedName>
</protein>
<feature type="binding site" evidence="2">
    <location>
        <position position="55"/>
    </location>
    <ligand>
        <name>substrate</name>
    </ligand>
</feature>
<evidence type="ECO:0000313" key="4">
    <source>
        <dbReference type="Proteomes" id="UP000184139"/>
    </source>
</evidence>
<organism evidence="3 4">
    <name type="scientific">Desulfofustis glycolicus DSM 9705</name>
    <dbReference type="NCBI Taxonomy" id="1121409"/>
    <lineage>
        <taxon>Bacteria</taxon>
        <taxon>Pseudomonadati</taxon>
        <taxon>Thermodesulfobacteriota</taxon>
        <taxon>Desulfobulbia</taxon>
        <taxon>Desulfobulbales</taxon>
        <taxon>Desulfocapsaceae</taxon>
        <taxon>Desulfofustis</taxon>
    </lineage>
</organism>
<feature type="active site" description="Proton donor/acceptor" evidence="1">
    <location>
        <position position="77"/>
    </location>
</feature>
<dbReference type="CDD" id="cd07067">
    <property type="entry name" value="HP_PGM_like"/>
    <property type="match status" value="1"/>
</dbReference>
<dbReference type="RefSeq" id="WP_073376648.1">
    <property type="nucleotide sequence ID" value="NZ_FQXS01000015.1"/>
</dbReference>
<accession>A0A1M5WX25</accession>
<dbReference type="SUPFAM" id="SSF53254">
    <property type="entry name" value="Phosphoglycerate mutase-like"/>
    <property type="match status" value="1"/>
</dbReference>
<dbReference type="Pfam" id="PF00300">
    <property type="entry name" value="His_Phos_1"/>
    <property type="match status" value="1"/>
</dbReference>
<dbReference type="PANTHER" id="PTHR48100">
    <property type="entry name" value="BROAD-SPECIFICITY PHOSPHATASE YOR283W-RELATED"/>
    <property type="match status" value="1"/>
</dbReference>
<keyword evidence="4" id="KW-1185">Reference proteome</keyword>
<dbReference type="Proteomes" id="UP000184139">
    <property type="component" value="Unassembled WGS sequence"/>
</dbReference>